<accession>A0ABT0R3I2</accession>
<organism evidence="2 3">
    <name type="scientific">Brachybacterium equifaecis</name>
    <dbReference type="NCBI Taxonomy" id="2910770"/>
    <lineage>
        <taxon>Bacteria</taxon>
        <taxon>Bacillati</taxon>
        <taxon>Actinomycetota</taxon>
        <taxon>Actinomycetes</taxon>
        <taxon>Micrococcales</taxon>
        <taxon>Dermabacteraceae</taxon>
        <taxon>Brachybacterium</taxon>
    </lineage>
</organism>
<dbReference type="Proteomes" id="UP001203761">
    <property type="component" value="Unassembled WGS sequence"/>
</dbReference>
<evidence type="ECO:0000313" key="3">
    <source>
        <dbReference type="Proteomes" id="UP001203761"/>
    </source>
</evidence>
<sequence length="211" mass="22934">MPRPLTPEARSRIAADAASRYAAGETWAQIAGDYSLSAEHVRRLARTTGIAFRKWGARPAADPAEVIRLREASATIPEIARELEVSQTAVRTALERTQGLSSTRYPLLSDARDATGAELALLTALYEACPLGQREGHRVTGSSEGRDLAEECRRIVAAGVPMQRLSVQLGRSPTWVHWLLGRHDLRPDTRTARSTSSAGRESRSGGVRPLS</sequence>
<gene>
    <name evidence="2" type="ORF">Bequi_13860</name>
</gene>
<proteinExistence type="predicted"/>
<reference evidence="2" key="1">
    <citation type="submission" date="2022-02" db="EMBL/GenBank/DDBJ databases">
        <authorList>
            <person name="Lee M."/>
            <person name="Kim S.-J."/>
            <person name="Jung M.-Y."/>
        </authorList>
    </citation>
    <scope>NUCLEOTIDE SEQUENCE</scope>
    <source>
        <strain evidence="2">JHP9</strain>
    </source>
</reference>
<comment type="caution">
    <text evidence="2">The sequence shown here is derived from an EMBL/GenBank/DDBJ whole genome shotgun (WGS) entry which is preliminary data.</text>
</comment>
<feature type="region of interest" description="Disordered" evidence="1">
    <location>
        <begin position="188"/>
        <end position="211"/>
    </location>
</feature>
<dbReference type="RefSeq" id="WP_249738528.1">
    <property type="nucleotide sequence ID" value="NZ_JAKNCJ010000014.1"/>
</dbReference>
<keyword evidence="3" id="KW-1185">Reference proteome</keyword>
<evidence type="ECO:0000256" key="1">
    <source>
        <dbReference type="SAM" id="MobiDB-lite"/>
    </source>
</evidence>
<protein>
    <submittedName>
        <fullName evidence="2">Uncharacterized protein</fullName>
    </submittedName>
</protein>
<dbReference type="EMBL" id="JAKNCJ010000014">
    <property type="protein sequence ID" value="MCL6424451.1"/>
    <property type="molecule type" value="Genomic_DNA"/>
</dbReference>
<name>A0ABT0R3I2_9MICO</name>
<evidence type="ECO:0000313" key="2">
    <source>
        <dbReference type="EMBL" id="MCL6424451.1"/>
    </source>
</evidence>